<dbReference type="AlphaFoldDB" id="A0A1F5S277"/>
<evidence type="ECO:0008006" key="3">
    <source>
        <dbReference type="Google" id="ProtNLM"/>
    </source>
</evidence>
<sequence length="146" mass="16442">MEKFYSIVFGVILVTAVVMKVGQYSNEHGRVIVGEDKIKVEIVSQLTSRQKMLDWQEDMDKDNGLLFVLDKPSETTAWLNELRLPADIIWLQNGQIIDLAPNLPAIGSDLLDGYKTPKPATHILEIGSGFVDKYDLKIGDRLEIEI</sequence>
<dbReference type="InterPro" id="IPR003795">
    <property type="entry name" value="DUF192"/>
</dbReference>
<dbReference type="PANTHER" id="PTHR37953">
    <property type="entry name" value="UPF0127 PROTEIN MJ1496"/>
    <property type="match status" value="1"/>
</dbReference>
<reference evidence="1 2" key="1">
    <citation type="journal article" date="2016" name="Nat. Commun.">
        <title>Thousands of microbial genomes shed light on interconnected biogeochemical processes in an aquifer system.</title>
        <authorList>
            <person name="Anantharaman K."/>
            <person name="Brown C.T."/>
            <person name="Hug L.A."/>
            <person name="Sharon I."/>
            <person name="Castelle C.J."/>
            <person name="Probst A.J."/>
            <person name="Thomas B.C."/>
            <person name="Singh A."/>
            <person name="Wilkins M.J."/>
            <person name="Karaoz U."/>
            <person name="Brodie E.L."/>
            <person name="Williams K.H."/>
            <person name="Hubbard S.S."/>
            <person name="Banfield J.F."/>
        </authorList>
    </citation>
    <scope>NUCLEOTIDE SEQUENCE [LARGE SCALE GENOMIC DNA]</scope>
</reference>
<dbReference type="Pfam" id="PF02643">
    <property type="entry name" value="DUF192"/>
    <property type="match status" value="1"/>
</dbReference>
<comment type="caution">
    <text evidence="1">The sequence shown here is derived from an EMBL/GenBank/DDBJ whole genome shotgun (WGS) entry which is preliminary data.</text>
</comment>
<gene>
    <name evidence="1" type="ORF">A2257_03350</name>
</gene>
<organism evidence="1 2">
    <name type="scientific">Candidatus Falkowbacteria bacterium RIFOXYA2_FULL_38_12</name>
    <dbReference type="NCBI Taxonomy" id="1797993"/>
    <lineage>
        <taxon>Bacteria</taxon>
        <taxon>Candidatus Falkowiibacteriota</taxon>
    </lineage>
</organism>
<dbReference type="InterPro" id="IPR038695">
    <property type="entry name" value="Saro_0823-like_sf"/>
</dbReference>
<name>A0A1F5S277_9BACT</name>
<protein>
    <recommendedName>
        <fullName evidence="3">DUF192 domain-containing protein</fullName>
    </recommendedName>
</protein>
<evidence type="ECO:0000313" key="2">
    <source>
        <dbReference type="Proteomes" id="UP000177407"/>
    </source>
</evidence>
<dbReference type="PANTHER" id="PTHR37953:SF1">
    <property type="entry name" value="UPF0127 PROTEIN MJ1496"/>
    <property type="match status" value="1"/>
</dbReference>
<accession>A0A1F5S277</accession>
<proteinExistence type="predicted"/>
<evidence type="ECO:0000313" key="1">
    <source>
        <dbReference type="EMBL" id="OGF20779.1"/>
    </source>
</evidence>
<dbReference type="EMBL" id="MFGA01000020">
    <property type="protein sequence ID" value="OGF20779.1"/>
    <property type="molecule type" value="Genomic_DNA"/>
</dbReference>
<dbReference type="Gene3D" id="2.60.120.1140">
    <property type="entry name" value="Protein of unknown function DUF192"/>
    <property type="match status" value="1"/>
</dbReference>
<dbReference type="Proteomes" id="UP000177407">
    <property type="component" value="Unassembled WGS sequence"/>
</dbReference>